<protein>
    <recommendedName>
        <fullName evidence="5">Secreted protein</fullName>
    </recommendedName>
</protein>
<reference evidence="3 4" key="1">
    <citation type="journal article" date="2023" name="PLoS ONE">
        <title>Complete genome assembly of Hawai'i environmental nontuberculous mycobacteria reveals unexpected co-isolation with methylobacteria.</title>
        <authorList>
            <person name="Hendrix J."/>
            <person name="Epperson L.E."/>
            <person name="Tong E.I."/>
            <person name="Chan Y.L."/>
            <person name="Hasan N.A."/>
            <person name="Dawrs S.N."/>
            <person name="Norton G.J."/>
            <person name="Virdi R."/>
            <person name="Crooks J.L."/>
            <person name="Chan E.D."/>
            <person name="Honda J.R."/>
            <person name="Strong M."/>
        </authorList>
    </citation>
    <scope>NUCLEOTIDE SEQUENCE [LARGE SCALE GENOMIC DNA]</scope>
    <source>
        <strain evidence="3 4">NJH_HI01</strain>
    </source>
</reference>
<sequence length="118" mass="12839">MKTIIALLMSAALLWTSGADAQANKPPRQPTAASTQALCEQPPPEVRAHVSGEAERAQAQARMEALYKRLDDRADWATHSICKGCRPERPSADRSWQLVASAQESENIVGDPAQAPEY</sequence>
<dbReference type="EMBL" id="JAQYXL010000001">
    <property type="protein sequence ID" value="MEN3229556.1"/>
    <property type="molecule type" value="Genomic_DNA"/>
</dbReference>
<evidence type="ECO:0000256" key="1">
    <source>
        <dbReference type="SAM" id="MobiDB-lite"/>
    </source>
</evidence>
<evidence type="ECO:0000256" key="2">
    <source>
        <dbReference type="SAM" id="SignalP"/>
    </source>
</evidence>
<evidence type="ECO:0000313" key="4">
    <source>
        <dbReference type="Proteomes" id="UP001404845"/>
    </source>
</evidence>
<keyword evidence="4" id="KW-1185">Reference proteome</keyword>
<organism evidence="3 4">
    <name type="scientific">Methylorubrum rhodesianum</name>
    <dbReference type="NCBI Taxonomy" id="29427"/>
    <lineage>
        <taxon>Bacteria</taxon>
        <taxon>Pseudomonadati</taxon>
        <taxon>Pseudomonadota</taxon>
        <taxon>Alphaproteobacteria</taxon>
        <taxon>Hyphomicrobiales</taxon>
        <taxon>Methylobacteriaceae</taxon>
        <taxon>Methylorubrum</taxon>
    </lineage>
</organism>
<feature type="signal peptide" evidence="2">
    <location>
        <begin position="1"/>
        <end position="21"/>
    </location>
</feature>
<gene>
    <name evidence="3" type="ORF">PUR21_18215</name>
</gene>
<name>A0ABU9ZEH3_9HYPH</name>
<proteinExistence type="predicted"/>
<dbReference type="Proteomes" id="UP001404845">
    <property type="component" value="Unassembled WGS sequence"/>
</dbReference>
<evidence type="ECO:0000313" key="3">
    <source>
        <dbReference type="EMBL" id="MEN3229556.1"/>
    </source>
</evidence>
<comment type="caution">
    <text evidence="3">The sequence shown here is derived from an EMBL/GenBank/DDBJ whole genome shotgun (WGS) entry which is preliminary data.</text>
</comment>
<feature type="chain" id="PRO_5046946442" description="Secreted protein" evidence="2">
    <location>
        <begin position="22"/>
        <end position="118"/>
    </location>
</feature>
<dbReference type="RefSeq" id="WP_026105789.1">
    <property type="nucleotide sequence ID" value="NZ_JACHOS010000002.1"/>
</dbReference>
<keyword evidence="2" id="KW-0732">Signal</keyword>
<accession>A0ABU9ZEH3</accession>
<evidence type="ECO:0008006" key="5">
    <source>
        <dbReference type="Google" id="ProtNLM"/>
    </source>
</evidence>
<feature type="region of interest" description="Disordered" evidence="1">
    <location>
        <begin position="21"/>
        <end position="40"/>
    </location>
</feature>